<dbReference type="AlphaFoldDB" id="A0A6G1JHB5"/>
<dbReference type="OrthoDB" id="3780845at2759"/>
<name>A0A6G1JHB5_9PLEO</name>
<proteinExistence type="predicted"/>
<organism evidence="1 2">
    <name type="scientific">Lentithecium fluviatile CBS 122367</name>
    <dbReference type="NCBI Taxonomy" id="1168545"/>
    <lineage>
        <taxon>Eukaryota</taxon>
        <taxon>Fungi</taxon>
        <taxon>Dikarya</taxon>
        <taxon>Ascomycota</taxon>
        <taxon>Pezizomycotina</taxon>
        <taxon>Dothideomycetes</taxon>
        <taxon>Pleosporomycetidae</taxon>
        <taxon>Pleosporales</taxon>
        <taxon>Massarineae</taxon>
        <taxon>Lentitheciaceae</taxon>
        <taxon>Lentithecium</taxon>
    </lineage>
</organism>
<dbReference type="Proteomes" id="UP000799291">
    <property type="component" value="Unassembled WGS sequence"/>
</dbReference>
<evidence type="ECO:0000313" key="1">
    <source>
        <dbReference type="EMBL" id="KAF2689838.1"/>
    </source>
</evidence>
<keyword evidence="2" id="KW-1185">Reference proteome</keyword>
<sequence length="87" mass="9976">HSLSFKRPVRPSLRRIGVPDGRDILAVYLWWTKQRRYRAEPAIEIASSVQSVFDAREEREPVSPLVQMAFERRSMGGDLFGVGGQFD</sequence>
<feature type="non-terminal residue" evidence="1">
    <location>
        <position position="1"/>
    </location>
</feature>
<reference evidence="1" key="1">
    <citation type="journal article" date="2020" name="Stud. Mycol.">
        <title>101 Dothideomycetes genomes: a test case for predicting lifestyles and emergence of pathogens.</title>
        <authorList>
            <person name="Haridas S."/>
            <person name="Albert R."/>
            <person name="Binder M."/>
            <person name="Bloem J."/>
            <person name="Labutti K."/>
            <person name="Salamov A."/>
            <person name="Andreopoulos B."/>
            <person name="Baker S."/>
            <person name="Barry K."/>
            <person name="Bills G."/>
            <person name="Bluhm B."/>
            <person name="Cannon C."/>
            <person name="Castanera R."/>
            <person name="Culley D."/>
            <person name="Daum C."/>
            <person name="Ezra D."/>
            <person name="Gonzalez J."/>
            <person name="Henrissat B."/>
            <person name="Kuo A."/>
            <person name="Liang C."/>
            <person name="Lipzen A."/>
            <person name="Lutzoni F."/>
            <person name="Magnuson J."/>
            <person name="Mondo S."/>
            <person name="Nolan M."/>
            <person name="Ohm R."/>
            <person name="Pangilinan J."/>
            <person name="Park H.-J."/>
            <person name="Ramirez L."/>
            <person name="Alfaro M."/>
            <person name="Sun H."/>
            <person name="Tritt A."/>
            <person name="Yoshinaga Y."/>
            <person name="Zwiers L.-H."/>
            <person name="Turgeon B."/>
            <person name="Goodwin S."/>
            <person name="Spatafora J."/>
            <person name="Crous P."/>
            <person name="Grigoriev I."/>
        </authorList>
    </citation>
    <scope>NUCLEOTIDE SEQUENCE</scope>
    <source>
        <strain evidence="1">CBS 122367</strain>
    </source>
</reference>
<protein>
    <submittedName>
        <fullName evidence="1">Uncharacterized protein</fullName>
    </submittedName>
</protein>
<evidence type="ECO:0000313" key="2">
    <source>
        <dbReference type="Proteomes" id="UP000799291"/>
    </source>
</evidence>
<gene>
    <name evidence="1" type="ORF">K458DRAFT_289560</name>
</gene>
<accession>A0A6G1JHB5</accession>
<dbReference type="EMBL" id="MU005571">
    <property type="protein sequence ID" value="KAF2689838.1"/>
    <property type="molecule type" value="Genomic_DNA"/>
</dbReference>